<gene>
    <name evidence="4" type="ORF">AZ78_1295</name>
</gene>
<evidence type="ECO:0000313" key="5">
    <source>
        <dbReference type="Proteomes" id="UP000023435"/>
    </source>
</evidence>
<dbReference type="AlphaFoldDB" id="A0A108U718"/>
<comment type="caution">
    <text evidence="4">The sequence shown here is derived from an EMBL/GenBank/DDBJ whole genome shotgun (WGS) entry which is preliminary data.</text>
</comment>
<evidence type="ECO:0000256" key="1">
    <source>
        <dbReference type="ARBA" id="ARBA00004328"/>
    </source>
</evidence>
<sequence>MLPVAITPFKMAPDLAVAQNLMDEAGIQKGELETALSEVERSVMDEIETEAAVRSTLAEGLKHGVYCGNCTLYIPDAGPSKLYPLTSYVVDRDGLGTILEMVTLDMIAPQVLPEAVRNQIMQGVSETERIKKLSEDVELYTRIYRDEQNANWLVYQEVEGVMVPDSEGQYPIDACPWITMAFPRSPGDDYGRGLIEDFRGEFETLEALRKSIRKAAAAAAKILWMLKPNSTLKVDQFTKAESGAVIRGTRSDIEALTLDKYQDLAFVRQEAADTAKALELVFGVGTAIQRSGDRVTKEEIQYLARVLEDNRAGIYSVLGPEILAPIVRRILARKQNDGSVPQMPKGLIKPRITVGTAALGRGHDFEKLVRFGDTAKGVLGEQEFKRRIDAGEWLSRLGAAADISTKGLVLDPETVEANDQSAAMQEAAVRAAPNMANAMAPQLPTPQAPA</sequence>
<keyword evidence="2" id="KW-1188">Viral release from host cell</keyword>
<proteinExistence type="predicted"/>
<protein>
    <submittedName>
        <fullName evidence="4">Phage collar</fullName>
    </submittedName>
</protein>
<organism evidence="4 5">
    <name type="scientific">Lysobacter capsici AZ78</name>
    <dbReference type="NCBI Taxonomy" id="1444315"/>
    <lineage>
        <taxon>Bacteria</taxon>
        <taxon>Pseudomonadati</taxon>
        <taxon>Pseudomonadota</taxon>
        <taxon>Gammaproteobacteria</taxon>
        <taxon>Lysobacterales</taxon>
        <taxon>Lysobacteraceae</taxon>
        <taxon>Lysobacter</taxon>
    </lineage>
</organism>
<evidence type="ECO:0000256" key="3">
    <source>
        <dbReference type="ARBA" id="ARBA00023219"/>
    </source>
</evidence>
<accession>A0A108U718</accession>
<comment type="subcellular location">
    <subcellularLocation>
        <location evidence="1">Virion</location>
    </subcellularLocation>
</comment>
<name>A0A108U718_9GAMM</name>
<dbReference type="Proteomes" id="UP000023435">
    <property type="component" value="Unassembled WGS sequence"/>
</dbReference>
<dbReference type="Pfam" id="PF12236">
    <property type="entry name" value="Head-tail_con"/>
    <property type="match status" value="1"/>
</dbReference>
<keyword evidence="3" id="KW-0231">Viral genome packaging</keyword>
<evidence type="ECO:0000256" key="2">
    <source>
        <dbReference type="ARBA" id="ARBA00022612"/>
    </source>
</evidence>
<evidence type="ECO:0000313" key="4">
    <source>
        <dbReference type="EMBL" id="KWS03746.1"/>
    </source>
</evidence>
<dbReference type="InterPro" id="IPR020991">
    <property type="entry name" value="Connector_podovirus"/>
</dbReference>
<keyword evidence="5" id="KW-1185">Reference proteome</keyword>
<reference evidence="4 5" key="1">
    <citation type="journal article" date="2014" name="Genome Announc.">
        <title>Draft Genome Sequence of Lysobacter capsici AZ78, a Bacterium Antagonistic to Plant-Pathogenic Oomycetes.</title>
        <authorList>
            <person name="Puopolo G."/>
            <person name="Sonego P."/>
            <person name="Engelen K."/>
            <person name="Pertot I."/>
        </authorList>
    </citation>
    <scope>NUCLEOTIDE SEQUENCE [LARGE SCALE GENOMIC DNA]</scope>
    <source>
        <strain evidence="4 5">AZ78</strain>
    </source>
</reference>
<dbReference type="EMBL" id="JAJA02000001">
    <property type="protein sequence ID" value="KWS03746.1"/>
    <property type="molecule type" value="Genomic_DNA"/>
</dbReference>